<sequence>MNSGRRSEPIEPNEPYEPNRHHPSALCFSLQHPIDRQTADLATTSRELDHEIRDTRGTHSLLSECTDTWQRRARKGGPRKNSERPCRQSTLSTPHLLLLSQAPTSGVTNTDPCEKEKDLLGGARRKIRRGIGRREGGRRGQLAIMRYCDRENRLLELLRVGGQVLSRKILGREDVTGCASNLTLMVQEVRIS</sequence>
<reference evidence="2" key="1">
    <citation type="journal article" date="2020" name="Stud. Mycol.">
        <title>101 Dothideomycetes genomes: a test case for predicting lifestyles and emergence of pathogens.</title>
        <authorList>
            <person name="Haridas S."/>
            <person name="Albert R."/>
            <person name="Binder M."/>
            <person name="Bloem J."/>
            <person name="Labutti K."/>
            <person name="Salamov A."/>
            <person name="Andreopoulos B."/>
            <person name="Baker S."/>
            <person name="Barry K."/>
            <person name="Bills G."/>
            <person name="Bluhm B."/>
            <person name="Cannon C."/>
            <person name="Castanera R."/>
            <person name="Culley D."/>
            <person name="Daum C."/>
            <person name="Ezra D."/>
            <person name="Gonzalez J."/>
            <person name="Henrissat B."/>
            <person name="Kuo A."/>
            <person name="Liang C."/>
            <person name="Lipzen A."/>
            <person name="Lutzoni F."/>
            <person name="Magnuson J."/>
            <person name="Mondo S."/>
            <person name="Nolan M."/>
            <person name="Ohm R."/>
            <person name="Pangilinan J."/>
            <person name="Park H.-J."/>
            <person name="Ramirez L."/>
            <person name="Alfaro M."/>
            <person name="Sun H."/>
            <person name="Tritt A."/>
            <person name="Yoshinaga Y."/>
            <person name="Zwiers L.-H."/>
            <person name="Turgeon B."/>
            <person name="Goodwin S."/>
            <person name="Spatafora J."/>
            <person name="Crous P."/>
            <person name="Grigoriev I."/>
        </authorList>
    </citation>
    <scope>NUCLEOTIDE SEQUENCE</scope>
    <source>
        <strain evidence="2">CBS 113979</strain>
    </source>
</reference>
<gene>
    <name evidence="2" type="ORF">K402DRAFT_395144</name>
</gene>
<evidence type="ECO:0000313" key="2">
    <source>
        <dbReference type="EMBL" id="KAF1985091.1"/>
    </source>
</evidence>
<evidence type="ECO:0000313" key="3">
    <source>
        <dbReference type="Proteomes" id="UP000800041"/>
    </source>
</evidence>
<dbReference type="EMBL" id="ML977164">
    <property type="protein sequence ID" value="KAF1985091.1"/>
    <property type="molecule type" value="Genomic_DNA"/>
</dbReference>
<evidence type="ECO:0000256" key="1">
    <source>
        <dbReference type="SAM" id="MobiDB-lite"/>
    </source>
</evidence>
<proteinExistence type="predicted"/>
<name>A0A6G1GVV6_9PEZI</name>
<dbReference type="Proteomes" id="UP000800041">
    <property type="component" value="Unassembled WGS sequence"/>
</dbReference>
<dbReference type="AlphaFoldDB" id="A0A6G1GVV6"/>
<feature type="region of interest" description="Disordered" evidence="1">
    <location>
        <begin position="1"/>
        <end position="24"/>
    </location>
</feature>
<organism evidence="2 3">
    <name type="scientific">Aulographum hederae CBS 113979</name>
    <dbReference type="NCBI Taxonomy" id="1176131"/>
    <lineage>
        <taxon>Eukaryota</taxon>
        <taxon>Fungi</taxon>
        <taxon>Dikarya</taxon>
        <taxon>Ascomycota</taxon>
        <taxon>Pezizomycotina</taxon>
        <taxon>Dothideomycetes</taxon>
        <taxon>Pleosporomycetidae</taxon>
        <taxon>Aulographales</taxon>
        <taxon>Aulographaceae</taxon>
    </lineage>
</organism>
<protein>
    <submittedName>
        <fullName evidence="2">Uncharacterized protein</fullName>
    </submittedName>
</protein>
<accession>A0A6G1GVV6</accession>
<keyword evidence="3" id="KW-1185">Reference proteome</keyword>